<reference evidence="1 2" key="1">
    <citation type="submission" date="2016-11" db="EMBL/GenBank/DDBJ databases">
        <title>Whole genomes of Flavobacteriaceae.</title>
        <authorList>
            <person name="Stine C."/>
            <person name="Li C."/>
            <person name="Tadesse D."/>
        </authorList>
    </citation>
    <scope>NUCLEOTIDE SEQUENCE [LARGE SCALE GENOMIC DNA]</scope>
    <source>
        <strain evidence="1 2">DSM 18292</strain>
    </source>
</reference>
<protein>
    <recommendedName>
        <fullName evidence="3">Adhesin</fullName>
    </recommendedName>
</protein>
<proteinExistence type="predicted"/>
<feature type="non-terminal residue" evidence="1">
    <location>
        <position position="395"/>
    </location>
</feature>
<comment type="caution">
    <text evidence="1">The sequence shown here is derived from an EMBL/GenBank/DDBJ whole genome shotgun (WGS) entry which is preliminary data.</text>
</comment>
<dbReference type="Pfam" id="PF13573">
    <property type="entry name" value="SprB"/>
    <property type="match status" value="1"/>
</dbReference>
<dbReference type="Proteomes" id="UP000198345">
    <property type="component" value="Unassembled WGS sequence"/>
</dbReference>
<dbReference type="InterPro" id="IPR025667">
    <property type="entry name" value="SprB_repeat"/>
</dbReference>
<evidence type="ECO:0000313" key="2">
    <source>
        <dbReference type="Proteomes" id="UP000198345"/>
    </source>
</evidence>
<sequence>TVTDANGCMVSTTAPIAVTVPVNPSITSISATDVLCNGDSNGSITVVHDVTQGLAPFVYTILNTTTGVSYGQQTSGLPAGTYSVTLTDAKGCTDVRTITIAQPTAIVVNRTIHPITCPPGGVGVSQGQIIIDSVTGGTPNYIYHVTGVNGYDRQFTNQSGATQVFDVVDFGLYQIIITDANGCTNIEQNILVASPPDDLDITVLAPPANCSTGGSAELSVGSKSGIIGPGPFHFAVYSGPTMPPYSSPTTLPWYDEDAPGSKKVTLTNLTPGVLYTFVVYDENTGCKVEKTADQPIPTHSGLTTSGVVAKNITCTGSADGNVTFDIVSPYSTATPVDYEIFNSQSHVSTGVMGTGIVPANGTLTVSNLGPLPFGNYYVLVKEAAGSVNAGCSVAT</sequence>
<dbReference type="EMBL" id="MUGW01000067">
    <property type="protein sequence ID" value="OXA84227.1"/>
    <property type="molecule type" value="Genomic_DNA"/>
</dbReference>
<name>A0A226GQI6_9FLAO</name>
<feature type="non-terminal residue" evidence="1">
    <location>
        <position position="1"/>
    </location>
</feature>
<organism evidence="1 2">
    <name type="scientific">Flavobacterium hercynium</name>
    <dbReference type="NCBI Taxonomy" id="387094"/>
    <lineage>
        <taxon>Bacteria</taxon>
        <taxon>Pseudomonadati</taxon>
        <taxon>Bacteroidota</taxon>
        <taxon>Flavobacteriia</taxon>
        <taxon>Flavobacteriales</taxon>
        <taxon>Flavobacteriaceae</taxon>
        <taxon>Flavobacterium</taxon>
    </lineage>
</organism>
<dbReference type="RefSeq" id="WP_208862612.1">
    <property type="nucleotide sequence ID" value="NZ_MUGW01000067.1"/>
</dbReference>
<evidence type="ECO:0000313" key="1">
    <source>
        <dbReference type="EMBL" id="OXA84227.1"/>
    </source>
</evidence>
<keyword evidence="2" id="KW-1185">Reference proteome</keyword>
<gene>
    <name evidence="1" type="ORF">B0A66_21275</name>
</gene>
<dbReference type="AlphaFoldDB" id="A0A226GQI6"/>
<evidence type="ECO:0008006" key="3">
    <source>
        <dbReference type="Google" id="ProtNLM"/>
    </source>
</evidence>
<accession>A0A226GQI6</accession>